<dbReference type="AlphaFoldDB" id="A0A9X4KHL6"/>
<name>A0A9X4KHL6_9BACL</name>
<reference evidence="1 2" key="1">
    <citation type="submission" date="2022-10" db="EMBL/GenBank/DDBJ databases">
        <title>Comparative genomic analysis of Cohnella hashimotonis sp. nov., isolated from the International Space Station.</title>
        <authorList>
            <person name="Simpson A."/>
            <person name="Venkateswaran K."/>
        </authorList>
    </citation>
    <scope>NUCLEOTIDE SEQUENCE [LARGE SCALE GENOMIC DNA]</scope>
    <source>
        <strain evidence="1 2">DSM 18997</strain>
    </source>
</reference>
<proteinExistence type="predicted"/>
<organism evidence="1 2">
    <name type="scientific">Cohnella ginsengisoli</name>
    <dbReference type="NCBI Taxonomy" id="425004"/>
    <lineage>
        <taxon>Bacteria</taxon>
        <taxon>Bacillati</taxon>
        <taxon>Bacillota</taxon>
        <taxon>Bacilli</taxon>
        <taxon>Bacillales</taxon>
        <taxon>Paenibacillaceae</taxon>
        <taxon>Cohnella</taxon>
    </lineage>
</organism>
<accession>A0A9X4KHL6</accession>
<sequence>MVEKVEFFLNDTFIKPFNYVEGSEDGNYLFYTDGTRTAAFEIETGDLFFAEDNDLHFINDDYLSKWTRKMLNP</sequence>
<evidence type="ECO:0000313" key="2">
    <source>
        <dbReference type="Proteomes" id="UP001153387"/>
    </source>
</evidence>
<dbReference type="Proteomes" id="UP001153387">
    <property type="component" value="Unassembled WGS sequence"/>
</dbReference>
<evidence type="ECO:0000313" key="1">
    <source>
        <dbReference type="EMBL" id="MDG0791941.1"/>
    </source>
</evidence>
<comment type="caution">
    <text evidence="1">The sequence shown here is derived from an EMBL/GenBank/DDBJ whole genome shotgun (WGS) entry which is preliminary data.</text>
</comment>
<dbReference type="EMBL" id="JAPDHZ010000003">
    <property type="protein sequence ID" value="MDG0791941.1"/>
    <property type="molecule type" value="Genomic_DNA"/>
</dbReference>
<protein>
    <submittedName>
        <fullName evidence="1">Uncharacterized protein</fullName>
    </submittedName>
</protein>
<keyword evidence="2" id="KW-1185">Reference proteome</keyword>
<gene>
    <name evidence="1" type="ORF">OMP38_14570</name>
</gene>
<dbReference type="RefSeq" id="WP_277565780.1">
    <property type="nucleotide sequence ID" value="NZ_JAPDHZ010000003.1"/>
</dbReference>